<dbReference type="PANTHER" id="PTHR43102:SF2">
    <property type="entry name" value="GAF DOMAIN-CONTAINING PROTEIN"/>
    <property type="match status" value="1"/>
</dbReference>
<dbReference type="InterPro" id="IPR029016">
    <property type="entry name" value="GAF-like_dom_sf"/>
</dbReference>
<dbReference type="SUPFAM" id="SSF55874">
    <property type="entry name" value="ATPase domain of HSP90 chaperone/DNA topoisomerase II/histidine kinase"/>
    <property type="match status" value="1"/>
</dbReference>
<name>A0A7Y9IXJ2_9BURK</name>
<comment type="caution">
    <text evidence="3">The sequence shown here is derived from an EMBL/GenBank/DDBJ whole genome shotgun (WGS) entry which is preliminary data.</text>
</comment>
<evidence type="ECO:0000313" key="3">
    <source>
        <dbReference type="EMBL" id="NYE83989.1"/>
    </source>
</evidence>
<dbReference type="AlphaFoldDB" id="A0A7Y9IXJ2"/>
<dbReference type="SMART" id="SM00065">
    <property type="entry name" value="GAF"/>
    <property type="match status" value="1"/>
</dbReference>
<evidence type="ECO:0000259" key="2">
    <source>
        <dbReference type="SMART" id="SM00387"/>
    </source>
</evidence>
<dbReference type="SUPFAM" id="SSF55781">
    <property type="entry name" value="GAF domain-like"/>
    <property type="match status" value="1"/>
</dbReference>
<dbReference type="Pfam" id="PF07568">
    <property type="entry name" value="HisKA_2"/>
    <property type="match status" value="1"/>
</dbReference>
<dbReference type="InterPro" id="IPR011495">
    <property type="entry name" value="Sig_transdc_His_kin_sub2_dim/P"/>
</dbReference>
<reference evidence="3 4" key="1">
    <citation type="submission" date="2020-07" db="EMBL/GenBank/DDBJ databases">
        <title>Genomic Encyclopedia of Type Strains, Phase IV (KMG-V): Genome sequencing to study the core and pangenomes of soil and plant-associated prokaryotes.</title>
        <authorList>
            <person name="Whitman W."/>
        </authorList>
    </citation>
    <scope>NUCLEOTIDE SEQUENCE [LARGE SCALE GENOMIC DNA]</scope>
    <source>
        <strain evidence="3 4">SAS40</strain>
    </source>
</reference>
<feature type="domain" description="GAF" evidence="1">
    <location>
        <begin position="28"/>
        <end position="171"/>
    </location>
</feature>
<dbReference type="Gene3D" id="3.30.565.10">
    <property type="entry name" value="Histidine kinase-like ATPase, C-terminal domain"/>
    <property type="match status" value="1"/>
</dbReference>
<keyword evidence="3" id="KW-0418">Kinase</keyword>
<dbReference type="Pfam" id="PF02518">
    <property type="entry name" value="HATPase_c"/>
    <property type="match status" value="1"/>
</dbReference>
<dbReference type="RefSeq" id="WP_179587732.1">
    <property type="nucleotide sequence ID" value="NZ_JACBYR010000001.1"/>
</dbReference>
<dbReference type="InterPro" id="IPR003018">
    <property type="entry name" value="GAF"/>
</dbReference>
<dbReference type="SMART" id="SM00387">
    <property type="entry name" value="HATPase_c"/>
    <property type="match status" value="1"/>
</dbReference>
<proteinExistence type="predicted"/>
<dbReference type="Proteomes" id="UP000542125">
    <property type="component" value="Unassembled WGS sequence"/>
</dbReference>
<dbReference type="PANTHER" id="PTHR43102">
    <property type="entry name" value="SLR1143 PROTEIN"/>
    <property type="match status" value="1"/>
</dbReference>
<dbReference type="InterPro" id="IPR036890">
    <property type="entry name" value="HATPase_C_sf"/>
</dbReference>
<gene>
    <name evidence="3" type="ORF">FHW18_003260</name>
</gene>
<evidence type="ECO:0000259" key="1">
    <source>
        <dbReference type="SMART" id="SM00065"/>
    </source>
</evidence>
<dbReference type="InterPro" id="IPR003594">
    <property type="entry name" value="HATPase_dom"/>
</dbReference>
<evidence type="ECO:0000313" key="4">
    <source>
        <dbReference type="Proteomes" id="UP000542125"/>
    </source>
</evidence>
<dbReference type="EMBL" id="JACBYR010000001">
    <property type="protein sequence ID" value="NYE83989.1"/>
    <property type="molecule type" value="Genomic_DNA"/>
</dbReference>
<dbReference type="Gene3D" id="3.30.450.40">
    <property type="match status" value="1"/>
</dbReference>
<keyword evidence="3" id="KW-0808">Transferase</keyword>
<dbReference type="GO" id="GO:0016301">
    <property type="term" value="F:kinase activity"/>
    <property type="evidence" value="ECO:0007669"/>
    <property type="project" value="UniProtKB-KW"/>
</dbReference>
<accession>A0A7Y9IXJ2</accession>
<protein>
    <submittedName>
        <fullName evidence="3">Two-component sensor histidine kinase</fullName>
    </submittedName>
</protein>
<dbReference type="Pfam" id="PF01590">
    <property type="entry name" value="GAF"/>
    <property type="match status" value="1"/>
</dbReference>
<keyword evidence="4" id="KW-1185">Reference proteome</keyword>
<feature type="domain" description="Histidine kinase/HSP90-like ATPase" evidence="2">
    <location>
        <begin position="290"/>
        <end position="386"/>
    </location>
</feature>
<organism evidence="3 4">
    <name type="scientific">Pigmentiphaga litoralis</name>
    <dbReference type="NCBI Taxonomy" id="516702"/>
    <lineage>
        <taxon>Bacteria</taxon>
        <taxon>Pseudomonadati</taxon>
        <taxon>Pseudomonadota</taxon>
        <taxon>Betaproteobacteria</taxon>
        <taxon>Burkholderiales</taxon>
        <taxon>Alcaligenaceae</taxon>
        <taxon>Pigmentiphaga</taxon>
    </lineage>
</organism>
<sequence>MSHCGAPIPEGDQARVDALHRLDVLDTLPEPAYDDIVALASHICGTPIALVSLVDTERQWFKAKVGLGAQETHRDLAFCGHALLLPTEVTVVEDATLDPRFRESQLVLGPPYIRFYAGAPIVTTEGHVLGTVCVIDTVPRLLRADQLAALRSLARQAAQFLQMREAAKVSQQMAIDLAATVRERDAALEHAAIMSREIDHRVMNSLQMISALLEMQSQQQKNTDAGAALRRAVGSVQAIARVHQQIHLAESGERPDATAYLARLCEECSRVFDHGAPVMVEGPVIHVETDDLVSLGLIVNELVTNSFKHGAGHVGVKLSAHDGRIDRLVVTDDGPGPPEGFTLQGGRGLGMRVVRSLARKLGADVSLCCGPSGHGAVATLQMRPAEA</sequence>